<protein>
    <recommendedName>
        <fullName evidence="4">Tyrosinase copper-binding domain-containing protein</fullName>
    </recommendedName>
</protein>
<gene>
    <name evidence="5" type="ORF">KUTeg_019273</name>
</gene>
<dbReference type="PANTHER" id="PTHR11474">
    <property type="entry name" value="TYROSINASE FAMILY MEMBER"/>
    <property type="match status" value="1"/>
</dbReference>
<dbReference type="SUPFAM" id="SSF48056">
    <property type="entry name" value="Di-copper centre-containing domain"/>
    <property type="match status" value="1"/>
</dbReference>
<evidence type="ECO:0000259" key="4">
    <source>
        <dbReference type="PROSITE" id="PS00498"/>
    </source>
</evidence>
<feature type="signal peptide" evidence="3">
    <location>
        <begin position="1"/>
        <end position="30"/>
    </location>
</feature>
<evidence type="ECO:0000313" key="5">
    <source>
        <dbReference type="EMBL" id="KAJ8302877.1"/>
    </source>
</evidence>
<sequence>MKYHEMQPFLQKRILVVFLTVSALSHTATTSKTDLSTLPDRIKQCFNLVFGEYNKDADIRKKHKCLELLQQEGLTKTQEDINYIRSLIREIYKDSSRRHKRHIIGHQHLHVRERWTRKEVRRMSEKEFEFALRREVPDVSIPYWDTSLDYEMADPRKSILWTDRFFGNGNGVVNSGPFVWRTSQGDELLRNVGSGGTLISKEFVELVLSRKSHVQIFNENDPDYWLEGYHDDVHVWVDGHLSVLDSAAEDPVFWFLHAFIDYWWQLFMNKQIHELGIFPYTDYPTVRGDHNALNMMDPFNITNVAGYRQQWYYRFYKYQRSPTCNRYHPDCGSHDLSCNITINRCVSVEGNITSENVNDPTSIFAQLPLFSQFSGHGSAQLEGERQVVGTPLLPAGRRFSATKTDPRTIGQNRLPQVTNGHINLVSEKAIAPVQPRGISFHSLNNNKRRNNSFASM</sequence>
<dbReference type="Gene3D" id="1.10.1280.10">
    <property type="entry name" value="Di-copper center containing domain from catechol oxidase"/>
    <property type="match status" value="1"/>
</dbReference>
<evidence type="ECO:0000256" key="3">
    <source>
        <dbReference type="SAM" id="SignalP"/>
    </source>
</evidence>
<dbReference type="InterPro" id="IPR008922">
    <property type="entry name" value="Di-copper_centre_dom_sf"/>
</dbReference>
<organism evidence="5 6">
    <name type="scientific">Tegillarca granosa</name>
    <name type="common">Malaysian cockle</name>
    <name type="synonym">Anadara granosa</name>
    <dbReference type="NCBI Taxonomy" id="220873"/>
    <lineage>
        <taxon>Eukaryota</taxon>
        <taxon>Metazoa</taxon>
        <taxon>Spiralia</taxon>
        <taxon>Lophotrochozoa</taxon>
        <taxon>Mollusca</taxon>
        <taxon>Bivalvia</taxon>
        <taxon>Autobranchia</taxon>
        <taxon>Pteriomorphia</taxon>
        <taxon>Arcoida</taxon>
        <taxon>Arcoidea</taxon>
        <taxon>Arcidae</taxon>
        <taxon>Tegillarca</taxon>
    </lineage>
</organism>
<dbReference type="InterPro" id="IPR050316">
    <property type="entry name" value="Tyrosinase/Hemocyanin"/>
</dbReference>
<dbReference type="PROSITE" id="PS00498">
    <property type="entry name" value="TYROSINASE_2"/>
    <property type="match status" value="1"/>
</dbReference>
<evidence type="ECO:0000256" key="2">
    <source>
        <dbReference type="ARBA" id="ARBA00023008"/>
    </source>
</evidence>
<dbReference type="PANTHER" id="PTHR11474:SF126">
    <property type="entry name" value="TYROSINASE-LIKE PROTEIN TYR-1-RELATED"/>
    <property type="match status" value="1"/>
</dbReference>
<feature type="domain" description="Tyrosinase copper-binding" evidence="4">
    <location>
        <begin position="250"/>
        <end position="261"/>
    </location>
</feature>
<keyword evidence="2" id="KW-0186">Copper</keyword>
<evidence type="ECO:0000256" key="1">
    <source>
        <dbReference type="ARBA" id="ARBA00022723"/>
    </source>
</evidence>
<keyword evidence="1" id="KW-0479">Metal-binding</keyword>
<evidence type="ECO:0000313" key="6">
    <source>
        <dbReference type="Proteomes" id="UP001217089"/>
    </source>
</evidence>
<dbReference type="Pfam" id="PF00264">
    <property type="entry name" value="Tyrosinase"/>
    <property type="match status" value="1"/>
</dbReference>
<dbReference type="Proteomes" id="UP001217089">
    <property type="component" value="Unassembled WGS sequence"/>
</dbReference>
<dbReference type="EMBL" id="JARBDR010000917">
    <property type="protein sequence ID" value="KAJ8302877.1"/>
    <property type="molecule type" value="Genomic_DNA"/>
</dbReference>
<feature type="chain" id="PRO_5046300884" description="Tyrosinase copper-binding domain-containing protein" evidence="3">
    <location>
        <begin position="31"/>
        <end position="456"/>
    </location>
</feature>
<accession>A0ABQ9EH21</accession>
<name>A0ABQ9EH21_TEGGR</name>
<keyword evidence="6" id="KW-1185">Reference proteome</keyword>
<proteinExistence type="predicted"/>
<keyword evidence="3" id="KW-0732">Signal</keyword>
<comment type="caution">
    <text evidence="5">The sequence shown here is derived from an EMBL/GenBank/DDBJ whole genome shotgun (WGS) entry which is preliminary data.</text>
</comment>
<reference evidence="5 6" key="1">
    <citation type="submission" date="2022-12" db="EMBL/GenBank/DDBJ databases">
        <title>Chromosome-level genome of Tegillarca granosa.</title>
        <authorList>
            <person name="Kim J."/>
        </authorList>
    </citation>
    <scope>NUCLEOTIDE SEQUENCE [LARGE SCALE GENOMIC DNA]</scope>
    <source>
        <strain evidence="5">Teg-2019</strain>
        <tissue evidence="5">Adductor muscle</tissue>
    </source>
</reference>
<dbReference type="InterPro" id="IPR002227">
    <property type="entry name" value="Tyrosinase_Cu-bd"/>
</dbReference>